<organism evidence="1 2">
    <name type="scientific">Naganishia cerealis</name>
    <dbReference type="NCBI Taxonomy" id="610337"/>
    <lineage>
        <taxon>Eukaryota</taxon>
        <taxon>Fungi</taxon>
        <taxon>Dikarya</taxon>
        <taxon>Basidiomycota</taxon>
        <taxon>Agaricomycotina</taxon>
        <taxon>Tremellomycetes</taxon>
        <taxon>Filobasidiales</taxon>
        <taxon>Filobasidiaceae</taxon>
        <taxon>Naganishia</taxon>
    </lineage>
</organism>
<gene>
    <name evidence="1" type="ORF">QFC19_009039</name>
</gene>
<reference evidence="1" key="1">
    <citation type="submission" date="2023-04" db="EMBL/GenBank/DDBJ databases">
        <title>Draft Genome sequencing of Naganishia species isolated from polar environments using Oxford Nanopore Technology.</title>
        <authorList>
            <person name="Leo P."/>
            <person name="Venkateswaran K."/>
        </authorList>
    </citation>
    <scope>NUCLEOTIDE SEQUENCE</scope>
    <source>
        <strain evidence="1">MNA-CCFEE 5261</strain>
    </source>
</reference>
<name>A0ACC2UWY7_9TREE</name>
<proteinExistence type="predicted"/>
<protein>
    <submittedName>
        <fullName evidence="1">Uncharacterized protein</fullName>
    </submittedName>
</protein>
<keyword evidence="2" id="KW-1185">Reference proteome</keyword>
<dbReference type="Proteomes" id="UP001241377">
    <property type="component" value="Unassembled WGS sequence"/>
</dbReference>
<evidence type="ECO:0000313" key="1">
    <source>
        <dbReference type="EMBL" id="KAJ9091583.1"/>
    </source>
</evidence>
<dbReference type="EMBL" id="JASBWR010000147">
    <property type="protein sequence ID" value="KAJ9091583.1"/>
    <property type="molecule type" value="Genomic_DNA"/>
</dbReference>
<comment type="caution">
    <text evidence="1">The sequence shown here is derived from an EMBL/GenBank/DDBJ whole genome shotgun (WGS) entry which is preliminary data.</text>
</comment>
<accession>A0ACC2UWY7</accession>
<sequence length="217" mass="22948">MGGEAAVERDPPTTTTATALKSANPEHALRRSKVIRGNEAPGIHTRANAGVGTSAPVMQGSSSSSSVSGVRDRPLQFEQRPGRSHRDSYPTTCMTTTDGKENEMIGDDDQGDNADHEDVVGRSPSFSSLRRTRGSQAPSDSDSDSGSTMSTAASESELDAAVSSSSRNDAPGSPLSPPVEVNVSAQVRRRIVEEEDAKRSRKKMNAQPVPPLAFAWV</sequence>
<evidence type="ECO:0000313" key="2">
    <source>
        <dbReference type="Proteomes" id="UP001241377"/>
    </source>
</evidence>